<name>A0AAV5SSL3_9BILA</name>
<comment type="caution">
    <text evidence="1">The sequence shown here is derived from an EMBL/GenBank/DDBJ whole genome shotgun (WGS) entry which is preliminary data.</text>
</comment>
<gene>
    <name evidence="1" type="ORF">PENTCL1PPCAC_5359</name>
</gene>
<dbReference type="SUPFAM" id="SSF54695">
    <property type="entry name" value="POZ domain"/>
    <property type="match status" value="1"/>
</dbReference>
<protein>
    <recommendedName>
        <fullName evidence="3">BTB domain-containing protein</fullName>
    </recommendedName>
</protein>
<keyword evidence="2" id="KW-1185">Reference proteome</keyword>
<dbReference type="EMBL" id="BTSX01000002">
    <property type="protein sequence ID" value="GMS83184.1"/>
    <property type="molecule type" value="Genomic_DNA"/>
</dbReference>
<dbReference type="Gene3D" id="3.30.710.10">
    <property type="entry name" value="Potassium Channel Kv1.1, Chain A"/>
    <property type="match status" value="1"/>
</dbReference>
<dbReference type="InterPro" id="IPR011333">
    <property type="entry name" value="SKP1/BTB/POZ_sf"/>
</dbReference>
<dbReference type="AlphaFoldDB" id="A0AAV5SSL3"/>
<proteinExistence type="predicted"/>
<dbReference type="Proteomes" id="UP001432027">
    <property type="component" value="Unassembled WGS sequence"/>
</dbReference>
<sequence>MQKSDRATSFCQSTSFSQLNISQNDGYSKLAIGCREAFLRAEFDPSEINVSSLYDVLDPNSRLALSVNRWNESSTNLHVSADITIRVEEIIQRLDLSISRSMTSSDEWSIRLDSFLDLFPNHTLYICAVFICKVNVSALSLQLEKLFTPQSNTANYPRSKTNGEEWPFPILTCSIDVISSENHKVYMASRELLCLHSPFFTATFYRNLQEKEVEQCAIHSIEGETFDICTVFGGLLSAMHGNFSPMMCPLILADRYCMDLVKRGLENFMLAADLKPLLFSTTIEWMRAADVTGSEALLDRLVERMGANPSNLRKCFKQLNEIVSAPTRVKIFEKLYSFVETDSEVEQLYAGFDFGSERKIKKALRSLPQ</sequence>
<evidence type="ECO:0000313" key="2">
    <source>
        <dbReference type="Proteomes" id="UP001432027"/>
    </source>
</evidence>
<organism evidence="1 2">
    <name type="scientific">Pristionchus entomophagus</name>
    <dbReference type="NCBI Taxonomy" id="358040"/>
    <lineage>
        <taxon>Eukaryota</taxon>
        <taxon>Metazoa</taxon>
        <taxon>Ecdysozoa</taxon>
        <taxon>Nematoda</taxon>
        <taxon>Chromadorea</taxon>
        <taxon>Rhabditida</taxon>
        <taxon>Rhabditina</taxon>
        <taxon>Diplogasteromorpha</taxon>
        <taxon>Diplogasteroidea</taxon>
        <taxon>Neodiplogasteridae</taxon>
        <taxon>Pristionchus</taxon>
    </lineage>
</organism>
<reference evidence="1" key="1">
    <citation type="submission" date="2023-10" db="EMBL/GenBank/DDBJ databases">
        <title>Genome assembly of Pristionchus species.</title>
        <authorList>
            <person name="Yoshida K."/>
            <person name="Sommer R.J."/>
        </authorList>
    </citation>
    <scope>NUCLEOTIDE SEQUENCE</scope>
    <source>
        <strain evidence="1">RS0144</strain>
    </source>
</reference>
<evidence type="ECO:0000313" key="1">
    <source>
        <dbReference type="EMBL" id="GMS83184.1"/>
    </source>
</evidence>
<accession>A0AAV5SSL3</accession>
<evidence type="ECO:0008006" key="3">
    <source>
        <dbReference type="Google" id="ProtNLM"/>
    </source>
</evidence>